<dbReference type="Proteomes" id="UP000015620">
    <property type="component" value="Chromosome"/>
</dbReference>
<protein>
    <submittedName>
        <fullName evidence="1">Uncharacterized protein</fullName>
    </submittedName>
</protein>
<dbReference type="HOGENOM" id="CLU_3105046_0_0_12"/>
<sequence>METAGGVNKACHKCSILPCRLPIKFALSGKPRIIVYGFATQNYYERIFFVS</sequence>
<reference evidence="1 2" key="1">
    <citation type="journal article" date="2013" name="PLoS ONE">
        <title>Genome-Wide Relatedness of Treponema pedis, from Gingiva and Necrotic Skin Lesions of Pigs, with the Human Oral Pathogen Treponema denticola.</title>
        <authorList>
            <person name="Svartstrom O."/>
            <person name="Mushtaq M."/>
            <person name="Pringle M."/>
            <person name="Segerman B."/>
        </authorList>
    </citation>
    <scope>NUCLEOTIDE SEQUENCE [LARGE SCALE GENOMIC DNA]</scope>
    <source>
        <strain evidence="1">T A4</strain>
    </source>
</reference>
<organism evidence="1 2">
    <name type="scientific">Treponema pedis str. T A4</name>
    <dbReference type="NCBI Taxonomy" id="1291379"/>
    <lineage>
        <taxon>Bacteria</taxon>
        <taxon>Pseudomonadati</taxon>
        <taxon>Spirochaetota</taxon>
        <taxon>Spirochaetia</taxon>
        <taxon>Spirochaetales</taxon>
        <taxon>Treponemataceae</taxon>
        <taxon>Treponema</taxon>
    </lineage>
</organism>
<gene>
    <name evidence="1" type="ORF">TPE_0929</name>
</gene>
<evidence type="ECO:0000313" key="2">
    <source>
        <dbReference type="Proteomes" id="UP000015620"/>
    </source>
</evidence>
<accession>S5ZTF1</accession>
<dbReference type="EMBL" id="CP004120">
    <property type="protein sequence ID" value="AGT43425.1"/>
    <property type="molecule type" value="Genomic_DNA"/>
</dbReference>
<name>S5ZTF1_9SPIR</name>
<dbReference type="PATRIC" id="fig|1291379.3.peg.925"/>
<keyword evidence="2" id="KW-1185">Reference proteome</keyword>
<proteinExistence type="predicted"/>
<evidence type="ECO:0000313" key="1">
    <source>
        <dbReference type="EMBL" id="AGT43425.1"/>
    </source>
</evidence>
<dbReference type="STRING" id="1291379.TPE_0929"/>
<dbReference type="AlphaFoldDB" id="S5ZTF1"/>
<dbReference type="KEGG" id="tped:TPE_0929"/>